<dbReference type="OrthoDB" id="4851849at2759"/>
<gene>
    <name evidence="1" type="ORF">PAC_08753</name>
</gene>
<dbReference type="Proteomes" id="UP000184330">
    <property type="component" value="Unassembled WGS sequence"/>
</dbReference>
<proteinExistence type="predicted"/>
<reference evidence="1 2" key="1">
    <citation type="submission" date="2016-03" db="EMBL/GenBank/DDBJ databases">
        <authorList>
            <person name="Ploux O."/>
        </authorList>
    </citation>
    <scope>NUCLEOTIDE SEQUENCE [LARGE SCALE GENOMIC DNA]</scope>
    <source>
        <strain evidence="1 2">UAMH 11012</strain>
    </source>
</reference>
<protein>
    <submittedName>
        <fullName evidence="1">Uncharacterized protein</fullName>
    </submittedName>
</protein>
<dbReference type="Pfam" id="PF14441">
    <property type="entry name" value="OTT_1508_deam"/>
    <property type="match status" value="1"/>
</dbReference>
<name>A0A1L7X1F7_9HELO</name>
<evidence type="ECO:0000313" key="2">
    <source>
        <dbReference type="Proteomes" id="UP000184330"/>
    </source>
</evidence>
<accession>A0A1L7X1F7</accession>
<keyword evidence="2" id="KW-1185">Reference proteome</keyword>
<evidence type="ECO:0000313" key="1">
    <source>
        <dbReference type="EMBL" id="CZR58861.1"/>
    </source>
</evidence>
<sequence>MIMQSLWGSPITRVELEQSISRLRQLDQLPEVPRENFVLLHDDPTHLLVVEREKEIASNLAFLSAISDDSLKVMAVCIEEHRNGKGCTIRVASNIGDFSMVTDGFSRLARVWEQAARRGNSRSEDIDIAFREVVDLDLPRILSRLRSRHSSSRKIAGKRALVEQLHDALHDSSIRVTTAIKENRREVRDLRSLFVRLEGIADLDANIIEAKEVVGVLVKQMYAFSSTSNLGAALRNSTLEPSLKTYLPEAIGKLGRYYSATSELVCAARNQAWRLFENVEVEPFQIQIPAALQKSHWKVHAEMQLLFFYETHLDHLRPRFICSSKSACYLCNLFFTLHGGFHIPKTHGRLYDKWTLPDWLDVPTECRENLGRISTLLKATIDGKVQRALRSRKKKVYHYPNESVLPQLASWPASCSSRSLLARSSTSTIRPPTPVFQAGSSSKRHSQCTAMPLTPPTTPPQPECANLSPSEATVGLNTPGLAASQNHISRLTIKEAELPHSRLVDLTTPSLRLQLGTLSLTLEFLHVSSGRLSITCGDIVTLGEGDRIVDINDIPTTTELQLCAKVLDELTFWLRTSHGKVIRISFAWEEQIT</sequence>
<dbReference type="InterPro" id="IPR027796">
    <property type="entry name" value="OTT_1508_deam-like"/>
</dbReference>
<dbReference type="AlphaFoldDB" id="A0A1L7X1F7"/>
<dbReference type="STRING" id="576137.A0A1L7X1F7"/>
<dbReference type="EMBL" id="FJOG01000012">
    <property type="protein sequence ID" value="CZR58861.1"/>
    <property type="molecule type" value="Genomic_DNA"/>
</dbReference>
<organism evidence="1 2">
    <name type="scientific">Phialocephala subalpina</name>
    <dbReference type="NCBI Taxonomy" id="576137"/>
    <lineage>
        <taxon>Eukaryota</taxon>
        <taxon>Fungi</taxon>
        <taxon>Dikarya</taxon>
        <taxon>Ascomycota</taxon>
        <taxon>Pezizomycotina</taxon>
        <taxon>Leotiomycetes</taxon>
        <taxon>Helotiales</taxon>
        <taxon>Mollisiaceae</taxon>
        <taxon>Phialocephala</taxon>
        <taxon>Phialocephala fortinii species complex</taxon>
    </lineage>
</organism>